<evidence type="ECO:0000259" key="21">
    <source>
        <dbReference type="PROSITE" id="PS52014"/>
    </source>
</evidence>
<dbReference type="Pfam" id="PF17772">
    <property type="entry name" value="zf-MYST"/>
    <property type="match status" value="1"/>
</dbReference>
<dbReference type="InterPro" id="IPR001965">
    <property type="entry name" value="Znf_PHD"/>
</dbReference>
<evidence type="ECO:0000256" key="16">
    <source>
        <dbReference type="SAM" id="MobiDB-lite"/>
    </source>
</evidence>
<evidence type="ECO:0000256" key="11">
    <source>
        <dbReference type="ARBA" id="ARBA00022990"/>
    </source>
</evidence>
<dbReference type="InterPro" id="IPR019787">
    <property type="entry name" value="Znf_PHD-finger"/>
</dbReference>
<dbReference type="EC" id="2.3.1.48" evidence="3"/>
<evidence type="ECO:0000313" key="22">
    <source>
        <dbReference type="EMBL" id="UYV69965.1"/>
    </source>
</evidence>
<evidence type="ECO:0000256" key="1">
    <source>
        <dbReference type="ARBA" id="ARBA00004123"/>
    </source>
</evidence>
<evidence type="ECO:0000256" key="4">
    <source>
        <dbReference type="ARBA" id="ARBA00022553"/>
    </source>
</evidence>
<evidence type="ECO:0000256" key="14">
    <source>
        <dbReference type="ARBA" id="ARBA00048017"/>
    </source>
</evidence>
<keyword evidence="12" id="KW-0010">Activator</keyword>
<gene>
    <name evidence="22" type="ORF">LAZ67_7001339</name>
</gene>
<keyword evidence="8 15" id="KW-0863">Zinc-finger</keyword>
<evidence type="ECO:0000259" key="18">
    <source>
        <dbReference type="PROSITE" id="PS50157"/>
    </source>
</evidence>
<feature type="domain" description="SAMD1-like winged helix (WH)" evidence="21">
    <location>
        <begin position="9"/>
        <end position="85"/>
    </location>
</feature>
<feature type="compositionally biased region" description="Polar residues" evidence="16">
    <location>
        <begin position="171"/>
        <end position="198"/>
    </location>
</feature>
<dbReference type="SMART" id="SM00249">
    <property type="entry name" value="PHD"/>
    <property type="match status" value="2"/>
</dbReference>
<keyword evidence="7" id="KW-0677">Repeat</keyword>
<evidence type="ECO:0000313" key="23">
    <source>
        <dbReference type="Proteomes" id="UP001235939"/>
    </source>
</evidence>
<evidence type="ECO:0000256" key="12">
    <source>
        <dbReference type="ARBA" id="ARBA00023159"/>
    </source>
</evidence>
<sequence length="838" mass="94601">MKEEKQCSKKTRKEESILQDIFSAIQKIGVRKQRSSAEKILATIRRQHDLTREVFHSQLEQALKEGTLIKTWKKTGFSYKIAAASLATPKPNLSSEEFSKLVEEAVESLEGEENVTLKKIERYILQTHKGIQFGSDFTKQLKSMVDRCVSEGNLYQNGQRAYRIKISSNFPSSSTKLSDNIPNSQASLGAKTSPTLPHNTKEPLKKTEKVCALCKGTCVDNNEGRCEYFLSCSKCGSSAHPSCLRYSPELTVQLYRCSKWQCFECKVCAVCGTRGDLENLLHCSCCDRTCHFGCLSALKDLRNHRDTCFLTSANSRRFALRHRSITKILRTKIKKSGSNLSNYESLRRLSSQLFLPLPSAIGELEETEESIPALAFNMKLEDEVDANSITKVNEKVIPLGVTAEDIALYKKAQKLSGTSQKENSVSAGLQERYPAAIEIGCFEIQTWYSSPFPQEYALLSKLFFCEFCLKYMSSRNILKRHSRKCQWIHPPANEVYRRDNLSVFEVDGNVSKIYCQNLCLIAKLFLDQKTLFYDVESFLFYVLTEHDGKGFHLIGYFSKEKQCLSKFNASCIMVLPPYQRKGYGRFLIDFSYLLSRKEGIPGTPEKPLSQLGRLSYSAYWKSSILEYFHRLDGVTSSIQHISYNTGMCPIDVVDTLTEMNMFRMGKKPEIAIQRTLVQRHMASLASSHQRRIVIDPERLLWIPPLKMENGTEANVLDLFFVVLDYRALRKVSLEGVKGVCLISADSSASDAEEAELLEGIGPWPETFSIDSQDGVDWKGRGVDIGPLGSGLDDFRRAGGSPMSQAVIFATLCVLCRKMVEFLSFIQKDKASLLPVVQV</sequence>
<feature type="domain" description="PHD-type" evidence="17">
    <location>
        <begin position="208"/>
        <end position="268"/>
    </location>
</feature>
<dbReference type="PROSITE" id="PS50016">
    <property type="entry name" value="ZF_PHD_2"/>
    <property type="match status" value="1"/>
</dbReference>
<comment type="subcellular location">
    <subcellularLocation>
        <location evidence="1">Nucleus</location>
    </subcellularLocation>
</comment>
<keyword evidence="6" id="KW-0479">Metal-binding</keyword>
<comment type="similarity">
    <text evidence="2">Belongs to the MYST (SAS/MOZ) family.</text>
</comment>
<dbReference type="InterPro" id="IPR040706">
    <property type="entry name" value="Zf-MYST"/>
</dbReference>
<dbReference type="InterPro" id="IPR050603">
    <property type="entry name" value="MYST_HAT"/>
</dbReference>
<keyword evidence="4" id="KW-0597">Phosphoprotein</keyword>
<evidence type="ECO:0000259" key="20">
    <source>
        <dbReference type="PROSITE" id="PS51726"/>
    </source>
</evidence>
<dbReference type="InterPro" id="IPR013083">
    <property type="entry name" value="Znf_RING/FYVE/PHD"/>
</dbReference>
<accession>A0ABY6KQT6</accession>
<dbReference type="SUPFAM" id="SSF46785">
    <property type="entry name" value="Winged helix' DNA-binding domain"/>
    <property type="match status" value="1"/>
</dbReference>
<feature type="domain" description="H15" evidence="19">
    <location>
        <begin position="89"/>
        <end position="166"/>
    </location>
</feature>
<keyword evidence="13" id="KW-0539">Nucleus</keyword>
<dbReference type="CDD" id="cd04301">
    <property type="entry name" value="NAT_SF"/>
    <property type="match status" value="1"/>
</dbReference>
<evidence type="ECO:0000256" key="7">
    <source>
        <dbReference type="ARBA" id="ARBA00022737"/>
    </source>
</evidence>
<dbReference type="PANTHER" id="PTHR10615">
    <property type="entry name" value="HISTONE ACETYLTRANSFERASE"/>
    <property type="match status" value="1"/>
</dbReference>
<dbReference type="InterPro" id="IPR016181">
    <property type="entry name" value="Acyl_CoA_acyltransferase"/>
</dbReference>
<dbReference type="Pfam" id="PF21524">
    <property type="entry name" value="SAMD1_WH"/>
    <property type="match status" value="1"/>
</dbReference>
<evidence type="ECO:0000256" key="5">
    <source>
        <dbReference type="ARBA" id="ARBA00022679"/>
    </source>
</evidence>
<dbReference type="CDD" id="cd15526">
    <property type="entry name" value="PHD1_MOZ_d4"/>
    <property type="match status" value="1"/>
</dbReference>
<protein>
    <recommendedName>
        <fullName evidence="3">histone acetyltransferase</fullName>
        <ecNumber evidence="3">2.3.1.48</ecNumber>
    </recommendedName>
</protein>
<reference evidence="22 23" key="1">
    <citation type="submission" date="2022-01" db="EMBL/GenBank/DDBJ databases">
        <title>A chromosomal length assembly of Cordylochernes scorpioides.</title>
        <authorList>
            <person name="Zeh D."/>
            <person name="Zeh J."/>
        </authorList>
    </citation>
    <scope>NUCLEOTIDE SEQUENCE [LARGE SCALE GENOMIC DNA]</scope>
    <source>
        <strain evidence="22">IN4F17</strain>
        <tissue evidence="22">Whole Body</tissue>
    </source>
</reference>
<dbReference type="Gene3D" id="3.30.60.60">
    <property type="entry name" value="N-acetyl transferase-like"/>
    <property type="match status" value="1"/>
</dbReference>
<proteinExistence type="inferred from homology"/>
<keyword evidence="23" id="KW-1185">Reference proteome</keyword>
<evidence type="ECO:0000259" key="19">
    <source>
        <dbReference type="PROSITE" id="PS51504"/>
    </source>
</evidence>
<evidence type="ECO:0000256" key="2">
    <source>
        <dbReference type="ARBA" id="ARBA00010107"/>
    </source>
</evidence>
<dbReference type="InterPro" id="IPR036390">
    <property type="entry name" value="WH_DNA-bd_sf"/>
</dbReference>
<dbReference type="EMBL" id="CP092869">
    <property type="protein sequence ID" value="UYV69965.1"/>
    <property type="molecule type" value="Genomic_DNA"/>
</dbReference>
<feature type="domain" description="MYST-type HAT" evidence="20">
    <location>
        <begin position="429"/>
        <end position="703"/>
    </location>
</feature>
<evidence type="ECO:0000256" key="8">
    <source>
        <dbReference type="ARBA" id="ARBA00022771"/>
    </source>
</evidence>
<dbReference type="InterPro" id="IPR036388">
    <property type="entry name" value="WH-like_DNA-bd_sf"/>
</dbReference>
<dbReference type="Gene3D" id="3.30.40.10">
    <property type="entry name" value="Zinc/RING finger domain, C3HC4 (zinc finger)"/>
    <property type="match status" value="1"/>
</dbReference>
<dbReference type="Pfam" id="PF01853">
    <property type="entry name" value="MOZ_SAS"/>
    <property type="match status" value="1"/>
</dbReference>
<evidence type="ECO:0000259" key="17">
    <source>
        <dbReference type="PROSITE" id="PS50016"/>
    </source>
</evidence>
<evidence type="ECO:0000256" key="9">
    <source>
        <dbReference type="ARBA" id="ARBA00022833"/>
    </source>
</evidence>
<dbReference type="PROSITE" id="PS51504">
    <property type="entry name" value="H15"/>
    <property type="match status" value="1"/>
</dbReference>
<keyword evidence="10" id="KW-0156">Chromatin regulator</keyword>
<evidence type="ECO:0000256" key="10">
    <source>
        <dbReference type="ARBA" id="ARBA00022853"/>
    </source>
</evidence>
<dbReference type="InterPro" id="IPR002717">
    <property type="entry name" value="HAT_MYST-type"/>
</dbReference>
<organism evidence="22 23">
    <name type="scientific">Cordylochernes scorpioides</name>
    <dbReference type="NCBI Taxonomy" id="51811"/>
    <lineage>
        <taxon>Eukaryota</taxon>
        <taxon>Metazoa</taxon>
        <taxon>Ecdysozoa</taxon>
        <taxon>Arthropoda</taxon>
        <taxon>Chelicerata</taxon>
        <taxon>Arachnida</taxon>
        <taxon>Pseudoscorpiones</taxon>
        <taxon>Cheliferoidea</taxon>
        <taxon>Chernetidae</taxon>
        <taxon>Cordylochernes</taxon>
    </lineage>
</organism>
<feature type="domain" description="C2H2-type" evidence="18">
    <location>
        <begin position="463"/>
        <end position="494"/>
    </location>
</feature>
<dbReference type="Proteomes" id="UP001235939">
    <property type="component" value="Chromosome 07"/>
</dbReference>
<dbReference type="Gene3D" id="1.10.10.10">
    <property type="entry name" value="Winged helix-like DNA-binding domain superfamily/Winged helix DNA-binding domain"/>
    <property type="match status" value="2"/>
</dbReference>
<dbReference type="Gene3D" id="3.40.630.30">
    <property type="match status" value="1"/>
</dbReference>
<keyword evidence="11" id="KW-0007">Acetylation</keyword>
<dbReference type="InterPro" id="IPR048589">
    <property type="entry name" value="SAMD1-like_WH"/>
</dbReference>
<dbReference type="InterPro" id="IPR005818">
    <property type="entry name" value="Histone_H1/H5_H15"/>
</dbReference>
<keyword evidence="5" id="KW-0808">Transferase</keyword>
<dbReference type="PANTHER" id="PTHR10615:SF217">
    <property type="entry name" value="HISTONE ACETYLTRANSFERASE"/>
    <property type="match status" value="1"/>
</dbReference>
<dbReference type="PROSITE" id="PS52014">
    <property type="entry name" value="SAMD1_WH"/>
    <property type="match status" value="1"/>
</dbReference>
<feature type="region of interest" description="Disordered" evidence="16">
    <location>
        <begin position="171"/>
        <end position="201"/>
    </location>
</feature>
<evidence type="ECO:0000256" key="3">
    <source>
        <dbReference type="ARBA" id="ARBA00013184"/>
    </source>
</evidence>
<comment type="catalytic activity">
    <reaction evidence="14">
        <text>L-lysyl-[protein] + acetyl-CoA = N(6)-acetyl-L-lysyl-[protein] + CoA + H(+)</text>
        <dbReference type="Rhea" id="RHEA:45948"/>
        <dbReference type="Rhea" id="RHEA-COMP:9752"/>
        <dbReference type="Rhea" id="RHEA-COMP:10731"/>
        <dbReference type="ChEBI" id="CHEBI:15378"/>
        <dbReference type="ChEBI" id="CHEBI:29969"/>
        <dbReference type="ChEBI" id="CHEBI:57287"/>
        <dbReference type="ChEBI" id="CHEBI:57288"/>
        <dbReference type="ChEBI" id="CHEBI:61930"/>
        <dbReference type="EC" id="2.3.1.48"/>
    </reaction>
</comment>
<name>A0ABY6KQT6_9ARAC</name>
<dbReference type="SUPFAM" id="SSF55729">
    <property type="entry name" value="Acyl-CoA N-acyltransferases (Nat)"/>
    <property type="match status" value="1"/>
</dbReference>
<evidence type="ECO:0000256" key="13">
    <source>
        <dbReference type="ARBA" id="ARBA00023242"/>
    </source>
</evidence>
<dbReference type="PROSITE" id="PS51726">
    <property type="entry name" value="MYST_HAT"/>
    <property type="match status" value="1"/>
</dbReference>
<keyword evidence="9" id="KW-0862">Zinc</keyword>
<evidence type="ECO:0000256" key="6">
    <source>
        <dbReference type="ARBA" id="ARBA00022723"/>
    </source>
</evidence>
<dbReference type="PROSITE" id="PS50157">
    <property type="entry name" value="ZINC_FINGER_C2H2_2"/>
    <property type="match status" value="1"/>
</dbReference>
<dbReference type="InterPro" id="IPR013087">
    <property type="entry name" value="Znf_C2H2_type"/>
</dbReference>
<evidence type="ECO:0000256" key="15">
    <source>
        <dbReference type="PROSITE-ProRule" id="PRU00042"/>
    </source>
</evidence>